<dbReference type="AlphaFoldDB" id="X1HAB8"/>
<accession>X1HAB8</accession>
<reference evidence="2" key="1">
    <citation type="journal article" date="2014" name="Front. Microbiol.">
        <title>High frequency of phylogenetically diverse reductive dehalogenase-homologous genes in deep subseafloor sedimentary metagenomes.</title>
        <authorList>
            <person name="Kawai M."/>
            <person name="Futagami T."/>
            <person name="Toyoda A."/>
            <person name="Takaki Y."/>
            <person name="Nishi S."/>
            <person name="Hori S."/>
            <person name="Arai W."/>
            <person name="Tsubouchi T."/>
            <person name="Morono Y."/>
            <person name="Uchiyama I."/>
            <person name="Ito T."/>
            <person name="Fujiyama A."/>
            <person name="Inagaki F."/>
            <person name="Takami H."/>
        </authorList>
    </citation>
    <scope>NUCLEOTIDE SEQUENCE</scope>
    <source>
        <strain evidence="2">Expedition CK06-06</strain>
    </source>
</reference>
<feature type="non-terminal residue" evidence="2">
    <location>
        <position position="1"/>
    </location>
</feature>
<dbReference type="EMBL" id="BARU01018225">
    <property type="protein sequence ID" value="GAH53980.1"/>
    <property type="molecule type" value="Genomic_DNA"/>
</dbReference>
<proteinExistence type="predicted"/>
<comment type="caution">
    <text evidence="2">The sequence shown here is derived from an EMBL/GenBank/DDBJ whole genome shotgun (WGS) entry which is preliminary data.</text>
</comment>
<name>X1HAB8_9ZZZZ</name>
<evidence type="ECO:0000256" key="1">
    <source>
        <dbReference type="SAM" id="MobiDB-lite"/>
    </source>
</evidence>
<evidence type="ECO:0008006" key="3">
    <source>
        <dbReference type="Google" id="ProtNLM"/>
    </source>
</evidence>
<feature type="region of interest" description="Disordered" evidence="1">
    <location>
        <begin position="1"/>
        <end position="20"/>
    </location>
</feature>
<protein>
    <recommendedName>
        <fullName evidence="3">N(4)-bis(aminopropyl)spermidine synthase C-terminal domain-containing protein</fullName>
    </recommendedName>
</protein>
<feature type="non-terminal residue" evidence="2">
    <location>
        <position position="294"/>
    </location>
</feature>
<evidence type="ECO:0000313" key="2">
    <source>
        <dbReference type="EMBL" id="GAH53980.1"/>
    </source>
</evidence>
<dbReference type="SUPFAM" id="SSF53335">
    <property type="entry name" value="S-adenosyl-L-methionine-dependent methyltransferases"/>
    <property type="match status" value="1"/>
</dbReference>
<organism evidence="2">
    <name type="scientific">marine sediment metagenome</name>
    <dbReference type="NCBI Taxonomy" id="412755"/>
    <lineage>
        <taxon>unclassified sequences</taxon>
        <taxon>metagenomes</taxon>
        <taxon>ecological metagenomes</taxon>
    </lineage>
</organism>
<dbReference type="CDD" id="cd02440">
    <property type="entry name" value="AdoMet_MTases"/>
    <property type="match status" value="1"/>
</dbReference>
<dbReference type="InterPro" id="IPR029063">
    <property type="entry name" value="SAM-dependent_MTases_sf"/>
</dbReference>
<sequence length="294" mass="33407">GQMRKQKQTGDSNKTHLPMNETENAYMQRLKLHIIGLFGEKPFNFQEIISLAGGAYPADVLEVLHDLLSKKKLYQDGQAYFLTSCFKQQSVETESFREKPPKKTDIKQVISKQMPAEPGFADPHPADYDWRYTHLSLVELTRRLKPFIDRNAKIALFGAPTLFPRLFRLGAHVTLFDNSPSILKDLQSIGFEKGLIHHNLFYQFSDIPSKCDIVIADPPWYPSFHHAFILRSTELLQKQGMLLLSVPAWLTRPSVIKDRADIVTFAIQAGFDLCEVSPSSLTCESPIFEQIALA</sequence>
<dbReference type="Gene3D" id="3.40.50.150">
    <property type="entry name" value="Vaccinia Virus protein VP39"/>
    <property type="match status" value="1"/>
</dbReference>
<gene>
    <name evidence="2" type="ORF">S03H2_30144</name>
</gene>